<feature type="region of interest" description="Disordered" evidence="1">
    <location>
        <begin position="571"/>
        <end position="590"/>
    </location>
</feature>
<gene>
    <name evidence="3" type="ORF">IM660_06780</name>
</gene>
<dbReference type="SUPFAM" id="SSF48208">
    <property type="entry name" value="Six-hairpin glycosidases"/>
    <property type="match status" value="1"/>
</dbReference>
<reference evidence="3 4" key="1">
    <citation type="submission" date="2020-10" db="EMBL/GenBank/DDBJ databases">
        <title>Haloactinobacterium sp. RN3S43, a bacterium isolated from saline soil.</title>
        <authorList>
            <person name="Sun J.-Q."/>
        </authorList>
    </citation>
    <scope>NUCLEOTIDE SEQUENCE [LARGE SCALE GENOMIC DNA]</scope>
    <source>
        <strain evidence="3 4">RN3S43</strain>
    </source>
</reference>
<feature type="signal peptide" evidence="2">
    <location>
        <begin position="1"/>
        <end position="34"/>
    </location>
</feature>
<dbReference type="InterPro" id="IPR006311">
    <property type="entry name" value="TAT_signal"/>
</dbReference>
<dbReference type="InterPro" id="IPR008928">
    <property type="entry name" value="6-hairpin_glycosidase_sf"/>
</dbReference>
<dbReference type="PROSITE" id="PS51318">
    <property type="entry name" value="TAT"/>
    <property type="match status" value="1"/>
</dbReference>
<name>A0A7M1SWK5_9MICO</name>
<keyword evidence="4" id="KW-1185">Reference proteome</keyword>
<accession>A0A7M1SWK5</accession>
<evidence type="ECO:0000256" key="2">
    <source>
        <dbReference type="SAM" id="SignalP"/>
    </source>
</evidence>
<dbReference type="EMBL" id="CP063169">
    <property type="protein sequence ID" value="QOR71949.1"/>
    <property type="molecule type" value="Genomic_DNA"/>
</dbReference>
<dbReference type="Proteomes" id="UP000593758">
    <property type="component" value="Chromosome"/>
</dbReference>
<evidence type="ECO:0000313" key="4">
    <source>
        <dbReference type="Proteomes" id="UP000593758"/>
    </source>
</evidence>
<dbReference type="GO" id="GO:0005975">
    <property type="term" value="P:carbohydrate metabolic process"/>
    <property type="evidence" value="ECO:0007669"/>
    <property type="project" value="InterPro"/>
</dbReference>
<evidence type="ECO:0000256" key="1">
    <source>
        <dbReference type="SAM" id="MobiDB-lite"/>
    </source>
</evidence>
<protein>
    <submittedName>
        <fullName evidence="3">Uncharacterized protein</fullName>
    </submittedName>
</protein>
<organism evidence="3 4">
    <name type="scientific">Ruania alkalisoli</name>
    <dbReference type="NCBI Taxonomy" id="2779775"/>
    <lineage>
        <taxon>Bacteria</taxon>
        <taxon>Bacillati</taxon>
        <taxon>Actinomycetota</taxon>
        <taxon>Actinomycetes</taxon>
        <taxon>Micrococcales</taxon>
        <taxon>Ruaniaceae</taxon>
        <taxon>Ruania</taxon>
    </lineage>
</organism>
<dbReference type="AlphaFoldDB" id="A0A7M1SWK5"/>
<feature type="compositionally biased region" description="Low complexity" evidence="1">
    <location>
        <begin position="573"/>
        <end position="590"/>
    </location>
</feature>
<proteinExistence type="predicted"/>
<dbReference type="RefSeq" id="WP_193498597.1">
    <property type="nucleotide sequence ID" value="NZ_CP063169.1"/>
</dbReference>
<feature type="chain" id="PRO_5032305645" evidence="2">
    <location>
        <begin position="35"/>
        <end position="676"/>
    </location>
</feature>
<dbReference type="KEGG" id="halt:IM660_06780"/>
<sequence length="676" mass="69938">MSASRRAFLGLAAGTTAALATGSSVALGFAPAHATPLSPSSLGGSARLTNLDHLRFLTDEVSLPELAHHRTFDQGTPGLAPWTYADFDGQTFTRVGGGTLDPATGHWTQGAYNADDIARAAVVFLRDWQASGDPRSRDHAVGTLRTLAYLQNDTGPDAGRVVLWQQSDGTLNPSAEPVELPDPSDSAESYWLARTVWAFGEGYAVLAGAGRQFAEFVEFLRGRLHLALTALGEESLARVGDLVRSDGVELPDWLIAGGADATAEAVLGLAAAHEADPDDAVVAGALREYAEGIARMGTSTDAWPFGAVLPWTGSLGFWHGWGAAAPEALARAGRVLGRPDLVDVAVADAGSFTPLLLATGGPVNAWAPTPAEAQIAYGVHGRVAAALAASEATGGPGLAEVAALAAGWFFGANPAGAQVYDPDTGITVDGIEPDGRINRNSGAESTIHALLTTLLLDEHPEVAAIARSMSGIESTHGVSVVEAEAATLSAGCVVERPDSGAWTGEGNLSGGAYVSVPAGEWVEFEVDLPGDAELHPIVWQRAEEAGDARWEVVDGPVLGSTPAGGLGDAGLTEAPGALRPLPLERPLPAGRTRVRCTSTGDLRLDGVLIRPAVASAVYRTQTGEAALYVNASDRTQLIDALAGGTGRTFTIRGIQRGQARAGRRVRILGRGFAITR</sequence>
<evidence type="ECO:0000313" key="3">
    <source>
        <dbReference type="EMBL" id="QOR71949.1"/>
    </source>
</evidence>
<keyword evidence="2" id="KW-0732">Signal</keyword>